<protein>
    <submittedName>
        <fullName evidence="1">Uncharacterized protein</fullName>
    </submittedName>
</protein>
<accession>A0ABT9SK99</accession>
<reference evidence="1 2" key="1">
    <citation type="submission" date="2023-07" db="EMBL/GenBank/DDBJ databases">
        <title>Sorghum-associated microbial communities from plants grown in Nebraska, USA.</title>
        <authorList>
            <person name="Schachtman D."/>
        </authorList>
    </citation>
    <scope>NUCLEOTIDE SEQUENCE [LARGE SCALE GENOMIC DNA]</scope>
    <source>
        <strain evidence="1 2">CC351</strain>
    </source>
</reference>
<organism evidence="1 2">
    <name type="scientific">Chryseobacterium lathyri</name>
    <dbReference type="NCBI Taxonomy" id="395933"/>
    <lineage>
        <taxon>Bacteria</taxon>
        <taxon>Pseudomonadati</taxon>
        <taxon>Bacteroidota</taxon>
        <taxon>Flavobacteriia</taxon>
        <taxon>Flavobacteriales</taxon>
        <taxon>Weeksellaceae</taxon>
        <taxon>Chryseobacterium group</taxon>
        <taxon>Chryseobacterium</taxon>
    </lineage>
</organism>
<evidence type="ECO:0000313" key="1">
    <source>
        <dbReference type="EMBL" id="MDP9959851.1"/>
    </source>
</evidence>
<dbReference type="Proteomes" id="UP001235513">
    <property type="component" value="Unassembled WGS sequence"/>
</dbReference>
<evidence type="ECO:0000313" key="2">
    <source>
        <dbReference type="Proteomes" id="UP001235513"/>
    </source>
</evidence>
<comment type="caution">
    <text evidence="1">The sequence shown here is derived from an EMBL/GenBank/DDBJ whole genome shotgun (WGS) entry which is preliminary data.</text>
</comment>
<proteinExistence type="predicted"/>
<sequence length="35" mass="4192">MNYNQYKQMFEITLDTAFYMDIKKSKDLQKTAGLI</sequence>
<gene>
    <name evidence="1" type="ORF">J2T04_001730</name>
</gene>
<keyword evidence="2" id="KW-1185">Reference proteome</keyword>
<name>A0ABT9SK99_9FLAO</name>
<dbReference type="EMBL" id="JAUSRL010000002">
    <property type="protein sequence ID" value="MDP9959851.1"/>
    <property type="molecule type" value="Genomic_DNA"/>
</dbReference>